<dbReference type="PANTHER" id="PTHR43245">
    <property type="entry name" value="BIFUNCTIONAL POLYMYXIN RESISTANCE PROTEIN ARNA"/>
    <property type="match status" value="1"/>
</dbReference>
<dbReference type="InterPro" id="IPR036291">
    <property type="entry name" value="NAD(P)-bd_dom_sf"/>
</dbReference>
<dbReference type="Gene3D" id="3.40.50.720">
    <property type="entry name" value="NAD(P)-binding Rossmann-like Domain"/>
    <property type="match status" value="1"/>
</dbReference>
<reference evidence="2 3" key="1">
    <citation type="submission" date="2018-09" db="EMBL/GenBank/DDBJ databases">
        <authorList>
            <person name="Le Fleche-Mateos A."/>
        </authorList>
    </citation>
    <scope>NUCLEOTIDE SEQUENCE [LARGE SCALE GENOMIC DNA]</scope>
    <source>
        <strain evidence="2 3">DSM 27399</strain>
    </source>
</reference>
<dbReference type="Pfam" id="PF01370">
    <property type="entry name" value="Epimerase"/>
    <property type="match status" value="1"/>
</dbReference>
<dbReference type="OrthoDB" id="9778052at2"/>
<gene>
    <name evidence="2" type="ORF">D6C13_08400</name>
</gene>
<dbReference type="InterPro" id="IPR001509">
    <property type="entry name" value="Epimerase_deHydtase"/>
</dbReference>
<proteinExistence type="predicted"/>
<dbReference type="EMBL" id="RAHH01000008">
    <property type="protein sequence ID" value="RJT45097.1"/>
    <property type="molecule type" value="Genomic_DNA"/>
</dbReference>
<feature type="domain" description="NAD-dependent epimerase/dehydratase" evidence="1">
    <location>
        <begin position="5"/>
        <end position="197"/>
    </location>
</feature>
<dbReference type="InterPro" id="IPR050177">
    <property type="entry name" value="Lipid_A_modif_metabolic_enz"/>
</dbReference>
<accession>A0A419NAM9</accession>
<dbReference type="RefSeq" id="WP_120132331.1">
    <property type="nucleotide sequence ID" value="NZ_RAHH01000008.1"/>
</dbReference>
<dbReference type="SUPFAM" id="SSF51735">
    <property type="entry name" value="NAD(P)-binding Rossmann-fold domains"/>
    <property type="match status" value="1"/>
</dbReference>
<organism evidence="2 3">
    <name type="scientific">Rahnella woolbedingensis</name>
    <dbReference type="NCBI Taxonomy" id="1510574"/>
    <lineage>
        <taxon>Bacteria</taxon>
        <taxon>Pseudomonadati</taxon>
        <taxon>Pseudomonadota</taxon>
        <taxon>Gammaproteobacteria</taxon>
        <taxon>Enterobacterales</taxon>
        <taxon>Yersiniaceae</taxon>
        <taxon>Rahnella</taxon>
    </lineage>
</organism>
<sequence>MTRTVAVTGVTGFIGKHIADNLLACGFKVRGLTRKQRPAPGGNFTWVQGSLEDSDSLAELVRGADSVVHCAGQVRGHNEDVFTQCNVNGSLRLMQAAKKSASCIRFLYISSLAARSPELSWYAKSKYDSEQLLTALTPRNLSLGIFRPTAVYGPGDKELKAVFDWLLRGLLPRLGPEHAQLSFLYVSDLAEAVCQWLISEVHNPVPYELCDGIPGYSWKQLQEMGSQVRNGRVQLIGIPLPLLKRIADISVFASRLAGKEPMLTYSKIRELTHDDWSASNKSVSEDINWLPKVSLERALREGLF</sequence>
<dbReference type="AlphaFoldDB" id="A0A419NAM9"/>
<evidence type="ECO:0000313" key="3">
    <source>
        <dbReference type="Proteomes" id="UP000284908"/>
    </source>
</evidence>
<evidence type="ECO:0000259" key="1">
    <source>
        <dbReference type="Pfam" id="PF01370"/>
    </source>
</evidence>
<dbReference type="Proteomes" id="UP000284908">
    <property type="component" value="Unassembled WGS sequence"/>
</dbReference>
<protein>
    <submittedName>
        <fullName evidence="2">NAD-dependent epimerase/dehydratase family protein</fullName>
    </submittedName>
</protein>
<keyword evidence="3" id="KW-1185">Reference proteome</keyword>
<name>A0A419NAM9_9GAMM</name>
<dbReference type="PANTHER" id="PTHR43245:SF58">
    <property type="entry name" value="BLL5923 PROTEIN"/>
    <property type="match status" value="1"/>
</dbReference>
<evidence type="ECO:0000313" key="2">
    <source>
        <dbReference type="EMBL" id="RJT45097.1"/>
    </source>
</evidence>
<comment type="caution">
    <text evidence="2">The sequence shown here is derived from an EMBL/GenBank/DDBJ whole genome shotgun (WGS) entry which is preliminary data.</text>
</comment>